<dbReference type="InterPro" id="IPR036928">
    <property type="entry name" value="AS_sf"/>
</dbReference>
<gene>
    <name evidence="2" type="ORF">PENSOL_c011G05204</name>
</gene>
<proteinExistence type="predicted"/>
<comment type="caution">
    <text evidence="2">The sequence shown here is derived from an EMBL/GenBank/DDBJ whole genome shotgun (WGS) entry which is preliminary data.</text>
</comment>
<protein>
    <recommendedName>
        <fullName evidence="1">Amidase domain-containing protein</fullName>
    </recommendedName>
</protein>
<keyword evidence="3" id="KW-1185">Reference proteome</keyword>
<dbReference type="InterPro" id="IPR023631">
    <property type="entry name" value="Amidase_dom"/>
</dbReference>
<accession>A0A1V6R802</accession>
<evidence type="ECO:0000259" key="1">
    <source>
        <dbReference type="Pfam" id="PF01425"/>
    </source>
</evidence>
<feature type="domain" description="Amidase" evidence="1">
    <location>
        <begin position="27"/>
        <end position="119"/>
    </location>
</feature>
<dbReference type="Pfam" id="PF01425">
    <property type="entry name" value="Amidase"/>
    <property type="match status" value="1"/>
</dbReference>
<name>A0A1V6R802_9EURO</name>
<dbReference type="SUPFAM" id="SSF75304">
    <property type="entry name" value="Amidase signature (AS) enzymes"/>
    <property type="match status" value="1"/>
</dbReference>
<sequence>MFALDAPKAGTNGRVIVPSRCYYNPSPSRPLDGARISVKDNIDIAGHKTTLCNRAWIQLYPEKSKNAACVQTLIEAGAVIVGKVKLQAMIMREEPLECVEFTAPFNPRADGYQVPSGSSHATNGSGRKHASYNGCFSIRPSTGITNNEGVVGYFPQFDMPVFFGRDISRFAEFISVWYGDSPMHRAPGKASVKILYPSDYLPTPNPAQTQVIDKFVSGLESALGINRTEISLAKLWEKHCPDGEQHRDIATNVGKAISQEECDECWRRSEIYRHWLLENVFKADDEDTVTVMILPIEAGKPNYRDAELPPNGLLSGYAALNMSPMTRAPELTAPVGDIAYDSIVTEREERLPVAVSVIGPPGTDLILVDLVEKGMKGAGLATEVKTGSSMY</sequence>
<dbReference type="Proteomes" id="UP000191612">
    <property type="component" value="Unassembled WGS sequence"/>
</dbReference>
<organism evidence="2 3">
    <name type="scientific">Penicillium solitum</name>
    <dbReference type="NCBI Taxonomy" id="60172"/>
    <lineage>
        <taxon>Eukaryota</taxon>
        <taxon>Fungi</taxon>
        <taxon>Dikarya</taxon>
        <taxon>Ascomycota</taxon>
        <taxon>Pezizomycotina</taxon>
        <taxon>Eurotiomycetes</taxon>
        <taxon>Eurotiomycetidae</taxon>
        <taxon>Eurotiales</taxon>
        <taxon>Aspergillaceae</taxon>
        <taxon>Penicillium</taxon>
    </lineage>
</organism>
<dbReference type="PANTHER" id="PTHR46310:SF7">
    <property type="entry name" value="AMIDASE 1"/>
    <property type="match status" value="1"/>
</dbReference>
<dbReference type="EMBL" id="MDYO01000011">
    <property type="protein sequence ID" value="OQD97654.1"/>
    <property type="molecule type" value="Genomic_DNA"/>
</dbReference>
<evidence type="ECO:0000313" key="2">
    <source>
        <dbReference type="EMBL" id="OQD97654.1"/>
    </source>
</evidence>
<dbReference type="Gene3D" id="3.90.1300.10">
    <property type="entry name" value="Amidase signature (AS) domain"/>
    <property type="match status" value="1"/>
</dbReference>
<dbReference type="AlphaFoldDB" id="A0A1V6R802"/>
<reference evidence="3" key="1">
    <citation type="journal article" date="2017" name="Nat. Microbiol.">
        <title>Global analysis of biosynthetic gene clusters reveals vast potential of secondary metabolite production in Penicillium species.</title>
        <authorList>
            <person name="Nielsen J.C."/>
            <person name="Grijseels S."/>
            <person name="Prigent S."/>
            <person name="Ji B."/>
            <person name="Dainat J."/>
            <person name="Nielsen K.F."/>
            <person name="Frisvad J.C."/>
            <person name="Workman M."/>
            <person name="Nielsen J."/>
        </authorList>
    </citation>
    <scope>NUCLEOTIDE SEQUENCE [LARGE SCALE GENOMIC DNA]</scope>
    <source>
        <strain evidence="3">IBT 29525</strain>
    </source>
</reference>
<evidence type="ECO:0000313" key="3">
    <source>
        <dbReference type="Proteomes" id="UP000191612"/>
    </source>
</evidence>
<dbReference type="PANTHER" id="PTHR46310">
    <property type="entry name" value="AMIDASE 1"/>
    <property type="match status" value="1"/>
</dbReference>
<dbReference type="STRING" id="60172.A0A1V6R802"/>